<evidence type="ECO:0000259" key="16">
    <source>
        <dbReference type="PROSITE" id="PS51873"/>
    </source>
</evidence>
<dbReference type="GO" id="GO:0016567">
    <property type="term" value="P:protein ubiquitination"/>
    <property type="evidence" value="ECO:0007669"/>
    <property type="project" value="InterPro"/>
</dbReference>
<keyword evidence="6 15" id="KW-0812">Transmembrane</keyword>
<dbReference type="KEGG" id="aten:116304114"/>
<dbReference type="InterPro" id="IPR002867">
    <property type="entry name" value="IBR_dom"/>
</dbReference>
<reference evidence="18 19" key="1">
    <citation type="submission" date="2025-04" db="UniProtKB">
        <authorList>
            <consortium name="RefSeq"/>
        </authorList>
    </citation>
    <scope>IDENTIFICATION</scope>
    <source>
        <tissue evidence="18 19">Tentacle</tissue>
    </source>
</reference>
<protein>
    <recommendedName>
        <fullName evidence="4">RBR-type E3 ubiquitin transferase</fullName>
        <ecNumber evidence="4">2.3.2.31</ecNumber>
    </recommendedName>
</protein>
<dbReference type="EC" id="2.3.2.31" evidence="4"/>
<comment type="catalytic activity">
    <reaction evidence="1">
        <text>[E2 ubiquitin-conjugating enzyme]-S-ubiquitinyl-L-cysteine + [acceptor protein]-L-lysine = [E2 ubiquitin-conjugating enzyme]-L-cysteine + [acceptor protein]-N(6)-ubiquitinyl-L-lysine.</text>
        <dbReference type="EC" id="2.3.2.31"/>
    </reaction>
</comment>
<dbReference type="GO" id="GO:0031090">
    <property type="term" value="C:organelle membrane"/>
    <property type="evidence" value="ECO:0007669"/>
    <property type="project" value="UniProtKB-ARBA"/>
</dbReference>
<dbReference type="GO" id="GO:0008270">
    <property type="term" value="F:zinc ion binding"/>
    <property type="evidence" value="ECO:0007669"/>
    <property type="project" value="UniProtKB-KW"/>
</dbReference>
<dbReference type="AlphaFoldDB" id="A0A6P8IR85"/>
<dbReference type="InterPro" id="IPR031127">
    <property type="entry name" value="E3_UB_ligase_RBR"/>
</dbReference>
<evidence type="ECO:0000256" key="7">
    <source>
        <dbReference type="ARBA" id="ARBA00022723"/>
    </source>
</evidence>
<comment type="pathway">
    <text evidence="3">Protein modification; protein ubiquitination.</text>
</comment>
<evidence type="ECO:0000256" key="11">
    <source>
        <dbReference type="ARBA" id="ARBA00022833"/>
    </source>
</evidence>
<evidence type="ECO:0000256" key="4">
    <source>
        <dbReference type="ARBA" id="ARBA00012251"/>
    </source>
</evidence>
<keyword evidence="9" id="KW-0863">Zinc-finger</keyword>
<evidence type="ECO:0000256" key="8">
    <source>
        <dbReference type="ARBA" id="ARBA00022737"/>
    </source>
</evidence>
<gene>
    <name evidence="18 19 20 21" type="primary">LOC116304114</name>
</gene>
<evidence type="ECO:0000313" key="21">
    <source>
        <dbReference type="RefSeq" id="XP_031569638.1"/>
    </source>
</evidence>
<keyword evidence="7" id="KW-0479">Metal-binding</keyword>
<dbReference type="Gene3D" id="1.20.120.1750">
    <property type="match status" value="1"/>
</dbReference>
<dbReference type="CDD" id="cd20349">
    <property type="entry name" value="BRcat_RBR_RNF144"/>
    <property type="match status" value="1"/>
</dbReference>
<evidence type="ECO:0000256" key="10">
    <source>
        <dbReference type="ARBA" id="ARBA00022786"/>
    </source>
</evidence>
<dbReference type="SUPFAM" id="SSF57850">
    <property type="entry name" value="RING/U-box"/>
    <property type="match status" value="3"/>
</dbReference>
<keyword evidence="8" id="KW-0677">Repeat</keyword>
<dbReference type="InterPro" id="IPR044066">
    <property type="entry name" value="TRIAD_supradom"/>
</dbReference>
<evidence type="ECO:0000256" key="14">
    <source>
        <dbReference type="ARBA" id="ARBA00038342"/>
    </source>
</evidence>
<evidence type="ECO:0000256" key="12">
    <source>
        <dbReference type="ARBA" id="ARBA00022989"/>
    </source>
</evidence>
<dbReference type="PANTHER" id="PTHR11685">
    <property type="entry name" value="RBR FAMILY RING FINGER AND IBR DOMAIN-CONTAINING"/>
    <property type="match status" value="1"/>
</dbReference>
<dbReference type="RefSeq" id="XP_031569638.1">
    <property type="nucleotide sequence ID" value="XM_031713778.1"/>
</dbReference>
<comment type="subcellular location">
    <subcellularLocation>
        <location evidence="2">Membrane</location>
        <topology evidence="2">Single-pass membrane protein</topology>
    </subcellularLocation>
</comment>
<feature type="transmembrane region" description="Helical" evidence="15">
    <location>
        <begin position="255"/>
        <end position="282"/>
    </location>
</feature>
<dbReference type="Pfam" id="PF01485">
    <property type="entry name" value="IBR"/>
    <property type="match status" value="1"/>
</dbReference>
<evidence type="ECO:0000256" key="3">
    <source>
        <dbReference type="ARBA" id="ARBA00004906"/>
    </source>
</evidence>
<dbReference type="GeneID" id="116304114"/>
<dbReference type="RefSeq" id="XP_031569637.1">
    <property type="nucleotide sequence ID" value="XM_031713777.1"/>
</dbReference>
<evidence type="ECO:0000256" key="2">
    <source>
        <dbReference type="ARBA" id="ARBA00004167"/>
    </source>
</evidence>
<dbReference type="RefSeq" id="XP_031569634.1">
    <property type="nucleotide sequence ID" value="XM_031713774.1"/>
</dbReference>
<evidence type="ECO:0000256" key="15">
    <source>
        <dbReference type="SAM" id="Phobius"/>
    </source>
</evidence>
<dbReference type="OrthoDB" id="10009520at2759"/>
<organism evidence="17 19">
    <name type="scientific">Actinia tenebrosa</name>
    <name type="common">Australian red waratah sea anemone</name>
    <dbReference type="NCBI Taxonomy" id="6105"/>
    <lineage>
        <taxon>Eukaryota</taxon>
        <taxon>Metazoa</taxon>
        <taxon>Cnidaria</taxon>
        <taxon>Anthozoa</taxon>
        <taxon>Hexacorallia</taxon>
        <taxon>Actiniaria</taxon>
        <taxon>Actiniidae</taxon>
        <taxon>Actinia</taxon>
    </lineage>
</organism>
<dbReference type="Pfam" id="PF22191">
    <property type="entry name" value="IBR_1"/>
    <property type="match status" value="1"/>
</dbReference>
<dbReference type="Proteomes" id="UP000515163">
    <property type="component" value="Unplaced"/>
</dbReference>
<feature type="domain" description="RING-type" evidence="16">
    <location>
        <begin position="22"/>
        <end position="241"/>
    </location>
</feature>
<dbReference type="InterPro" id="IPR013083">
    <property type="entry name" value="Znf_RING/FYVE/PHD"/>
</dbReference>
<evidence type="ECO:0000256" key="1">
    <source>
        <dbReference type="ARBA" id="ARBA00001798"/>
    </source>
</evidence>
<evidence type="ECO:0000256" key="6">
    <source>
        <dbReference type="ARBA" id="ARBA00022692"/>
    </source>
</evidence>
<dbReference type="PROSITE" id="PS51873">
    <property type="entry name" value="TRIAD"/>
    <property type="match status" value="1"/>
</dbReference>
<dbReference type="CDD" id="cd16632">
    <property type="entry name" value="mRING-HC-C4C4_RBR_RNF144"/>
    <property type="match status" value="1"/>
</dbReference>
<dbReference type="GO" id="GO:0061630">
    <property type="term" value="F:ubiquitin protein ligase activity"/>
    <property type="evidence" value="ECO:0007669"/>
    <property type="project" value="UniProtKB-EC"/>
</dbReference>
<keyword evidence="17" id="KW-1185">Reference proteome</keyword>
<evidence type="ECO:0000313" key="20">
    <source>
        <dbReference type="RefSeq" id="XP_031569637.1"/>
    </source>
</evidence>
<evidence type="ECO:0000256" key="13">
    <source>
        <dbReference type="ARBA" id="ARBA00023136"/>
    </source>
</evidence>
<keyword evidence="12 15" id="KW-1133">Transmembrane helix</keyword>
<dbReference type="GO" id="GO:0005737">
    <property type="term" value="C:cytoplasm"/>
    <property type="evidence" value="ECO:0007669"/>
    <property type="project" value="UniProtKB-ARBA"/>
</dbReference>
<dbReference type="RefSeq" id="XP_031569636.1">
    <property type="nucleotide sequence ID" value="XM_031713776.1"/>
</dbReference>
<keyword evidence="13 15" id="KW-0472">Membrane</keyword>
<keyword evidence="10" id="KW-0833">Ubl conjugation pathway</keyword>
<keyword evidence="5" id="KW-0808">Transferase</keyword>
<name>A0A6P8IR85_ACTTE</name>
<proteinExistence type="inferred from homology"/>
<accession>A0A6P8IR85</accession>
<keyword evidence="11" id="KW-0862">Zinc</keyword>
<comment type="similarity">
    <text evidence="14">Belongs to the RBR family. RNF144 subfamily.</text>
</comment>
<evidence type="ECO:0000256" key="9">
    <source>
        <dbReference type="ARBA" id="ARBA00022771"/>
    </source>
</evidence>
<sequence>MTGLFSTESSGENQTRQSSTPKIFLCKICLSNYPVHKGLQLKKCECIFCEECLKHYLEHSISEGNVLEILCPDGGCSQQGDITQLEISKILDDSKFDQYERLRKRKEVAVDKSKTFCPIPGCEGVCDGIPGMAQQTYCQDCGFTFCFECKEPWHSGRTCKEYLKNSTDTTSGLRFIDILKEGGTNDIKECPICQVLIQRDAGCAQMMCGNCKHMFCWHCRKSLDSDILLRHYDKGPCRNKLGHSRATLFLHRTQVIAGFIFFGAMILVASPFLLIISPCFLVSKCLFRRSEPSSL</sequence>
<dbReference type="Gene3D" id="3.30.40.10">
    <property type="entry name" value="Zinc/RING finger domain, C3HC4 (zinc finger)"/>
    <property type="match status" value="1"/>
</dbReference>
<evidence type="ECO:0000313" key="17">
    <source>
        <dbReference type="Proteomes" id="UP000515163"/>
    </source>
</evidence>
<evidence type="ECO:0000313" key="19">
    <source>
        <dbReference type="RefSeq" id="XP_031569636.1"/>
    </source>
</evidence>
<dbReference type="SMART" id="SM00647">
    <property type="entry name" value="IBR"/>
    <property type="match status" value="2"/>
</dbReference>
<evidence type="ECO:0000256" key="5">
    <source>
        <dbReference type="ARBA" id="ARBA00022679"/>
    </source>
</evidence>
<dbReference type="FunFam" id="3.30.40.10:FF:000051">
    <property type="entry name" value="RBR-type E3 ubiquitin transferase"/>
    <property type="match status" value="1"/>
</dbReference>
<evidence type="ECO:0000313" key="18">
    <source>
        <dbReference type="RefSeq" id="XP_031569634.1"/>
    </source>
</evidence>